<dbReference type="OrthoDB" id="5317704at2"/>
<dbReference type="Gene3D" id="3.30.160.710">
    <property type="match status" value="1"/>
</dbReference>
<sequence>MAMLKRLYLIFICAPLALNAIPHWYEKTPTNPAYFYGSGSGSSKEVAKQKALSDLASSIAVHVASETTSDTTRVNKTLDKRSSQRIQLVVDSIKFVNVQLDKQECTHHTCYTRLKLNKNMFLSLLAKRYTNLYNTLTPFQPTPGCHGIFIKEKQQIQALLDKMEPMHEILSAYGRTPQSTQFYQDIIKANSPKPKANIIFASHSDQEIADAITGQYARFVQQTNQTGFYTIENKIFESQANGQFHIGLEINIKDCQRQIIFSKQLSADQRDRGAAIERIKAQVFKQMRNYQQGVGAGTSDIDSDNIEF</sequence>
<gene>
    <name evidence="5" type="ORF">FNE76_00515</name>
</gene>
<dbReference type="Pfam" id="PF22017">
    <property type="entry name" value="HP1454-like_C"/>
    <property type="match status" value="1"/>
</dbReference>
<dbReference type="Pfam" id="PF02169">
    <property type="entry name" value="LPP20"/>
    <property type="match status" value="1"/>
</dbReference>
<keyword evidence="1" id="KW-0732">Signal</keyword>
<dbReference type="InterPro" id="IPR024952">
    <property type="entry name" value="LPP20-like_dom"/>
</dbReference>
<dbReference type="Gene3D" id="3.10.28.20">
    <property type="entry name" value="Acetamidase/Formamidase-like domains"/>
    <property type="match status" value="1"/>
</dbReference>
<reference evidence="5" key="2">
    <citation type="submission" date="2019-07" db="EMBL/GenBank/DDBJ databases">
        <authorList>
            <person name="Papic B."/>
        </authorList>
    </citation>
    <scope>NUCLEOTIDE SEQUENCE [LARGE SCALE GENOMIC DNA]</scope>
    <source>
        <strain evidence="5">L8b</strain>
    </source>
</reference>
<name>A0A553V3B8_9HELI</name>
<reference evidence="5" key="1">
    <citation type="submission" date="2019-07" db="EMBL/GenBank/DDBJ databases">
        <title>Helicobacter labacensis sp. nov., Helicobacter mehlei sp. nov. and Helicobacter vulpis sp. nov., isolated from gastric mucosa of red fox (Vulpis vulpis).</title>
        <authorList>
            <person name="Kusar D."/>
            <person name="Gruntar I."/>
            <person name="Pate M."/>
            <person name="Zajc U."/>
            <person name="Ocepek M."/>
        </authorList>
    </citation>
    <scope>NUCLEOTIDE SEQUENCE [LARGE SCALE GENOMIC DNA]</scope>
    <source>
        <strain evidence="5">L8b</strain>
    </source>
</reference>
<dbReference type="InterPro" id="IPR054163">
    <property type="entry name" value="HP1454-like_C"/>
</dbReference>
<dbReference type="InterPro" id="IPR054165">
    <property type="entry name" value="HP1454-like_M"/>
</dbReference>
<evidence type="ECO:0000256" key="1">
    <source>
        <dbReference type="SAM" id="SignalP"/>
    </source>
</evidence>
<dbReference type="Pfam" id="PF22018">
    <property type="entry name" value="HP1454-like_middle_dom"/>
    <property type="match status" value="1"/>
</dbReference>
<feature type="domain" description="LPP20 lipofamily protein C-terminal" evidence="3">
    <location>
        <begin position="193"/>
        <end position="285"/>
    </location>
</feature>
<feature type="signal peptide" evidence="1">
    <location>
        <begin position="1"/>
        <end position="19"/>
    </location>
</feature>
<dbReference type="Gene3D" id="6.10.140.1870">
    <property type="match status" value="1"/>
</dbReference>
<evidence type="ECO:0000313" key="5">
    <source>
        <dbReference type="EMBL" id="TSA86983.1"/>
    </source>
</evidence>
<feature type="chain" id="PRO_5022087162" description="LPP20 lipofamily protein" evidence="1">
    <location>
        <begin position="20"/>
        <end position="308"/>
    </location>
</feature>
<comment type="caution">
    <text evidence="5">The sequence shown here is derived from an EMBL/GenBank/DDBJ whole genome shotgun (WGS) entry which is preliminary data.</text>
</comment>
<feature type="domain" description="Lipoprotein LPP20-like" evidence="2">
    <location>
        <begin position="22"/>
        <end position="100"/>
    </location>
</feature>
<protein>
    <recommendedName>
        <fullName evidence="7">LPP20 lipofamily protein</fullName>
    </recommendedName>
</protein>
<dbReference type="Proteomes" id="UP000319322">
    <property type="component" value="Unassembled WGS sequence"/>
</dbReference>
<organism evidence="5 6">
    <name type="scientific">Helicobacter mehlei</name>
    <dbReference type="NCBI Taxonomy" id="2316080"/>
    <lineage>
        <taxon>Bacteria</taxon>
        <taxon>Pseudomonadati</taxon>
        <taxon>Campylobacterota</taxon>
        <taxon>Epsilonproteobacteria</taxon>
        <taxon>Campylobacterales</taxon>
        <taxon>Helicobacteraceae</taxon>
        <taxon>Helicobacter</taxon>
    </lineage>
</organism>
<feature type="domain" description="LPP20 lipofamily protein middle" evidence="4">
    <location>
        <begin position="119"/>
        <end position="186"/>
    </location>
</feature>
<keyword evidence="6" id="KW-1185">Reference proteome</keyword>
<dbReference type="AlphaFoldDB" id="A0A553V3B8"/>
<dbReference type="EMBL" id="VKGC01000001">
    <property type="protein sequence ID" value="TSA86983.1"/>
    <property type="molecule type" value="Genomic_DNA"/>
</dbReference>
<evidence type="ECO:0000313" key="6">
    <source>
        <dbReference type="Proteomes" id="UP000319322"/>
    </source>
</evidence>
<evidence type="ECO:0000259" key="2">
    <source>
        <dbReference type="Pfam" id="PF02169"/>
    </source>
</evidence>
<proteinExistence type="predicted"/>
<accession>A0A553V3B8</accession>
<evidence type="ECO:0000259" key="3">
    <source>
        <dbReference type="Pfam" id="PF22017"/>
    </source>
</evidence>
<evidence type="ECO:0008006" key="7">
    <source>
        <dbReference type="Google" id="ProtNLM"/>
    </source>
</evidence>
<evidence type="ECO:0000259" key="4">
    <source>
        <dbReference type="Pfam" id="PF22018"/>
    </source>
</evidence>